<reference evidence="2" key="1">
    <citation type="submission" date="2023-03" db="EMBL/GenBank/DDBJ databases">
        <title>Massive genome expansion in bonnet fungi (Mycena s.s.) driven by repeated elements and novel gene families across ecological guilds.</title>
        <authorList>
            <consortium name="Lawrence Berkeley National Laboratory"/>
            <person name="Harder C.B."/>
            <person name="Miyauchi S."/>
            <person name="Viragh M."/>
            <person name="Kuo A."/>
            <person name="Thoen E."/>
            <person name="Andreopoulos B."/>
            <person name="Lu D."/>
            <person name="Skrede I."/>
            <person name="Drula E."/>
            <person name="Henrissat B."/>
            <person name="Morin E."/>
            <person name="Kohler A."/>
            <person name="Barry K."/>
            <person name="LaButti K."/>
            <person name="Morin E."/>
            <person name="Salamov A."/>
            <person name="Lipzen A."/>
            <person name="Mereny Z."/>
            <person name="Hegedus B."/>
            <person name="Baldrian P."/>
            <person name="Stursova M."/>
            <person name="Weitz H."/>
            <person name="Taylor A."/>
            <person name="Grigoriev I.V."/>
            <person name="Nagy L.G."/>
            <person name="Martin F."/>
            <person name="Kauserud H."/>
        </authorList>
    </citation>
    <scope>NUCLEOTIDE SEQUENCE</scope>
    <source>
        <strain evidence="2">CBHHK188m</strain>
    </source>
</reference>
<comment type="caution">
    <text evidence="2">The sequence shown here is derived from an EMBL/GenBank/DDBJ whole genome shotgun (WGS) entry which is preliminary data.</text>
</comment>
<keyword evidence="1" id="KW-0175">Coiled coil</keyword>
<proteinExistence type="predicted"/>
<dbReference type="Proteomes" id="UP001215280">
    <property type="component" value="Unassembled WGS sequence"/>
</dbReference>
<dbReference type="SUPFAM" id="SSF52047">
    <property type="entry name" value="RNI-like"/>
    <property type="match status" value="2"/>
</dbReference>
<dbReference type="AlphaFoldDB" id="A0AAD7P0D8"/>
<accession>A0AAD7P0D8</accession>
<organism evidence="2 3">
    <name type="scientific">Mycena maculata</name>
    <dbReference type="NCBI Taxonomy" id="230809"/>
    <lineage>
        <taxon>Eukaryota</taxon>
        <taxon>Fungi</taxon>
        <taxon>Dikarya</taxon>
        <taxon>Basidiomycota</taxon>
        <taxon>Agaricomycotina</taxon>
        <taxon>Agaricomycetes</taxon>
        <taxon>Agaricomycetidae</taxon>
        <taxon>Agaricales</taxon>
        <taxon>Marasmiineae</taxon>
        <taxon>Mycenaceae</taxon>
        <taxon>Mycena</taxon>
    </lineage>
</organism>
<dbReference type="InterPro" id="IPR032675">
    <property type="entry name" value="LRR_dom_sf"/>
</dbReference>
<feature type="coiled-coil region" evidence="1">
    <location>
        <begin position="36"/>
        <end position="70"/>
    </location>
</feature>
<gene>
    <name evidence="2" type="ORF">DFH07DRAFT_727985</name>
</gene>
<evidence type="ECO:0008006" key="4">
    <source>
        <dbReference type="Google" id="ProtNLM"/>
    </source>
</evidence>
<evidence type="ECO:0000313" key="2">
    <source>
        <dbReference type="EMBL" id="KAJ7782570.1"/>
    </source>
</evidence>
<evidence type="ECO:0000313" key="3">
    <source>
        <dbReference type="Proteomes" id="UP001215280"/>
    </source>
</evidence>
<protein>
    <recommendedName>
        <fullName evidence="4">F-box domain-containing protein</fullName>
    </recommendedName>
</protein>
<sequence length="1187" mass="132302">MLESSAFSLKLGTNYCPNDREIVEIKALLVVPISRIKRLDDEIAELQKAVDNLTNERESVRADVDAHKALISPARRLPLDVIQEIFMACIPTHRNCVMSAREAPVLLGRICSSWRAISLSTPRLWASLHIAEPPRPFHEFTSPLHEKKLVQRLETTKTWLARSGQCPLSLSVDTHDDHRSFAPDGAPTPPSPNLILRALAPFASRWQDVSFTVSISFIEALSSIATDDVPMLRKLQIKQRPDSAPHGQGIQWESFGLLRGPNITSFALRGSNVNPSSFPLQWENLTNLTVMGHEWSSGTVLTSRMAVQVLSKCPRIRKFRCIVNDSPQSVSAEEASPNSPLVLPSLRSLEITSLGIPALTIRELVTHLSLPELRYFDFRGRSGEGSHIAFAPFLARATLLESLHIESNTFTKLALIELLRALPPTMQRLRITDRSTIWEPQPLDDETFSALIPSADNPTPSCPALQELLIPQCSGPVSDEVLLRFIAARMAVQPVTLKRVEIQFTRERIVDVQPDIQRFVDEGLKVSITYNPPAIWHFSPWQGLVDAPSPNNDIHITFTPFLATTVLLESLEIGTEPFTKPGLLDLLHALPPTIQRLRITDHNHRDTTSLDDDTFSALILSADNSTKPAGGMFESSPFSSRLGTNYCPRDDEILEIQTLLVEPSSRLKGLDDEIAELQKVMDKLTDECNSVRAYVDAHSALISPARRLPVDIIQEIFMACIPTHRNCVMSAREAPVLLGRICSSWRAISLSTPRLWASLHIAYPTRPFHEFTSPLHEKKLVRRLETTKTWLARSGQCPLSISVDSRDDHRSFAPDGASTSPSPNLILQVLAPFASRWQDVSFTVSISFIETLSSIATDDVPMLKKLQIRQDYDSAPHGHGIQWESFGLLRGPNIASFALRSSNVNPLSFPLQWENLTDLTVMGHEWSPGSVLTSRMAVQVLSKCPRIQKFRCIVDDSPQSVSAEEASPDATLVLRSLRSLQITSVGVPALTIHELGSYLSLPELRHFDFHGRSSNDDIHITFAPFLATAMLLESLEIETKPLTKPGLLDLLHALPPTIQRLRITDHNIGDTIPLDDDTFSALILSADNPTVSCPILQELHITHSYGAVSDETLLRFIIARMADQPVTLKRIEIQFHREMLVDIQPDIQQFVDGGLKVSIKYNPPLFFQFSPWQGLVDAPSSWNANFD</sequence>
<dbReference type="PANTHER" id="PTHR38926">
    <property type="entry name" value="F-BOX DOMAIN CONTAINING PROTEIN, EXPRESSED"/>
    <property type="match status" value="1"/>
</dbReference>
<dbReference type="Gene3D" id="3.80.10.10">
    <property type="entry name" value="Ribonuclease Inhibitor"/>
    <property type="match status" value="2"/>
</dbReference>
<keyword evidence="3" id="KW-1185">Reference proteome</keyword>
<evidence type="ECO:0000256" key="1">
    <source>
        <dbReference type="SAM" id="Coils"/>
    </source>
</evidence>
<dbReference type="PANTHER" id="PTHR38926:SF5">
    <property type="entry name" value="F-BOX AND LEUCINE-RICH REPEAT PROTEIN 6"/>
    <property type="match status" value="1"/>
</dbReference>
<name>A0AAD7P0D8_9AGAR</name>
<dbReference type="EMBL" id="JARJLG010000003">
    <property type="protein sequence ID" value="KAJ7782570.1"/>
    <property type="molecule type" value="Genomic_DNA"/>
</dbReference>